<evidence type="ECO:0000256" key="2">
    <source>
        <dbReference type="ARBA" id="ARBA00023134"/>
    </source>
</evidence>
<evidence type="ECO:0000256" key="1">
    <source>
        <dbReference type="ARBA" id="ARBA00022741"/>
    </source>
</evidence>
<dbReference type="PANTHER" id="PTHR24072">
    <property type="entry name" value="RHO FAMILY GTPASE"/>
    <property type="match status" value="1"/>
</dbReference>
<proteinExistence type="predicted"/>
<dbReference type="InterPro" id="IPR027417">
    <property type="entry name" value="P-loop_NTPase"/>
</dbReference>
<dbReference type="AlphaFoldDB" id="A0A1I7XU29"/>
<evidence type="ECO:0000313" key="3">
    <source>
        <dbReference type="Proteomes" id="UP000095283"/>
    </source>
</evidence>
<dbReference type="InterPro" id="IPR001806">
    <property type="entry name" value="Small_GTPase"/>
</dbReference>
<dbReference type="InterPro" id="IPR003578">
    <property type="entry name" value="Small_GTPase_Rho"/>
</dbReference>
<protein>
    <submittedName>
        <fullName evidence="4">P-loop containing nucleoside triphosphate hydrolase protein</fullName>
    </submittedName>
</protein>
<keyword evidence="1" id="KW-0547">Nucleotide-binding</keyword>
<dbReference type="SMART" id="SM00174">
    <property type="entry name" value="RHO"/>
    <property type="match status" value="1"/>
</dbReference>
<organism evidence="3 4">
    <name type="scientific">Heterorhabditis bacteriophora</name>
    <name type="common">Entomopathogenic nematode worm</name>
    <dbReference type="NCBI Taxonomy" id="37862"/>
    <lineage>
        <taxon>Eukaryota</taxon>
        <taxon>Metazoa</taxon>
        <taxon>Ecdysozoa</taxon>
        <taxon>Nematoda</taxon>
        <taxon>Chromadorea</taxon>
        <taxon>Rhabditida</taxon>
        <taxon>Rhabditina</taxon>
        <taxon>Rhabditomorpha</taxon>
        <taxon>Strongyloidea</taxon>
        <taxon>Heterorhabditidae</taxon>
        <taxon>Heterorhabditis</taxon>
    </lineage>
</organism>
<reference evidence="4" key="1">
    <citation type="submission" date="2016-11" db="UniProtKB">
        <authorList>
            <consortium name="WormBaseParasite"/>
        </authorList>
    </citation>
    <scope>IDENTIFICATION</scope>
</reference>
<sequence length="151" mass="16728">MPNLTDVPVVKCIVVGNDEAGKTSMMKKYAEISGLPFNNEHKEIVTAFNGQKCVFVQLSSDSEDENRPFYDAHVFLICIMGTIIENIRDVPFVLIGTQIDKRLSTPINNYGEEDKGFLPMPLNQAESFAKTIGASKYLECSATTGVRTVLF</sequence>
<dbReference type="WBParaSite" id="Hba_21249">
    <property type="protein sequence ID" value="Hba_21249"/>
    <property type="gene ID" value="Hba_21249"/>
</dbReference>
<dbReference type="GO" id="GO:0007264">
    <property type="term" value="P:small GTPase-mediated signal transduction"/>
    <property type="evidence" value="ECO:0007669"/>
    <property type="project" value="InterPro"/>
</dbReference>
<accession>A0A1I7XU29</accession>
<keyword evidence="3" id="KW-1185">Reference proteome</keyword>
<dbReference type="Gene3D" id="3.40.50.300">
    <property type="entry name" value="P-loop containing nucleotide triphosphate hydrolases"/>
    <property type="match status" value="1"/>
</dbReference>
<keyword evidence="2" id="KW-0342">GTP-binding</keyword>
<dbReference type="SUPFAM" id="SSF52540">
    <property type="entry name" value="P-loop containing nucleoside triphosphate hydrolases"/>
    <property type="match status" value="1"/>
</dbReference>
<dbReference type="GO" id="GO:0005525">
    <property type="term" value="F:GTP binding"/>
    <property type="evidence" value="ECO:0007669"/>
    <property type="project" value="UniProtKB-KW"/>
</dbReference>
<evidence type="ECO:0000313" key="4">
    <source>
        <dbReference type="WBParaSite" id="Hba_21249"/>
    </source>
</evidence>
<dbReference type="Proteomes" id="UP000095283">
    <property type="component" value="Unplaced"/>
</dbReference>
<dbReference type="GO" id="GO:0003924">
    <property type="term" value="F:GTPase activity"/>
    <property type="evidence" value="ECO:0007669"/>
    <property type="project" value="InterPro"/>
</dbReference>
<dbReference type="PRINTS" id="PR00449">
    <property type="entry name" value="RASTRNSFRMNG"/>
</dbReference>
<name>A0A1I7XU29_HETBA</name>